<keyword evidence="3" id="KW-1185">Reference proteome</keyword>
<dbReference type="PROSITE" id="PS51704">
    <property type="entry name" value="GP_PDE"/>
    <property type="match status" value="1"/>
</dbReference>
<dbReference type="Gene3D" id="3.20.20.190">
    <property type="entry name" value="Phosphatidylinositol (PI) phosphodiesterase"/>
    <property type="match status" value="1"/>
</dbReference>
<evidence type="ECO:0000313" key="3">
    <source>
        <dbReference type="Proteomes" id="UP001332192"/>
    </source>
</evidence>
<dbReference type="InterPro" id="IPR030395">
    <property type="entry name" value="GP_PDE_dom"/>
</dbReference>
<dbReference type="PANTHER" id="PTHR46211">
    <property type="entry name" value="GLYCEROPHOSPHORYL DIESTER PHOSPHODIESTERASE"/>
    <property type="match status" value="1"/>
</dbReference>
<gene>
    <name evidence="2" type="ORF">U7230_08580</name>
</gene>
<dbReference type="EMBL" id="CP141615">
    <property type="protein sequence ID" value="WRP16163.1"/>
    <property type="molecule type" value="Genomic_DNA"/>
</dbReference>
<dbReference type="PROSITE" id="PS50007">
    <property type="entry name" value="PIPLC_X_DOMAIN"/>
    <property type="match status" value="1"/>
</dbReference>
<dbReference type="CDD" id="cd08563">
    <property type="entry name" value="GDPD_TtGDE_like"/>
    <property type="match status" value="1"/>
</dbReference>
<evidence type="ECO:0000259" key="1">
    <source>
        <dbReference type="PROSITE" id="PS51704"/>
    </source>
</evidence>
<reference evidence="2 3" key="1">
    <citation type="journal article" date="2024" name="Front. Microbiol.">
        <title>Novel thermophilic genera Geochorda gen. nov. and Carboxydochorda gen. nov. from the deep terrestrial subsurface reveal the ecophysiological diversity in the class Limnochordia.</title>
        <authorList>
            <person name="Karnachuk O.V."/>
            <person name="Lukina A.P."/>
            <person name="Avakyan M.R."/>
            <person name="Kadnikov V.V."/>
            <person name="Begmatov S."/>
            <person name="Beletsky A.V."/>
            <person name="Vlasova K.G."/>
            <person name="Novikov A.A."/>
            <person name="Shcherbakova V.A."/>
            <person name="Mardanov A.V."/>
            <person name="Ravin N.V."/>
        </authorList>
    </citation>
    <scope>NUCLEOTIDE SEQUENCE [LARGE SCALE GENOMIC DNA]</scope>
    <source>
        <strain evidence="2 3">L945</strain>
    </source>
</reference>
<protein>
    <submittedName>
        <fullName evidence="2">Glycerophosphodiester phosphodiesterase</fullName>
    </submittedName>
</protein>
<accession>A0ABZ1BU37</accession>
<evidence type="ECO:0000313" key="2">
    <source>
        <dbReference type="EMBL" id="WRP16163.1"/>
    </source>
</evidence>
<organism evidence="2 3">
    <name type="scientific">Carboxydichorda subterranea</name>
    <dbReference type="NCBI Taxonomy" id="3109565"/>
    <lineage>
        <taxon>Bacteria</taxon>
        <taxon>Bacillati</taxon>
        <taxon>Bacillota</taxon>
        <taxon>Limnochordia</taxon>
        <taxon>Limnochordales</taxon>
        <taxon>Geochordaceae</taxon>
        <taxon>Carboxydichorda</taxon>
    </lineage>
</organism>
<dbReference type="InterPro" id="IPR017946">
    <property type="entry name" value="PLC-like_Pdiesterase_TIM-brl"/>
</dbReference>
<dbReference type="PANTHER" id="PTHR46211:SF1">
    <property type="entry name" value="GLYCEROPHOSPHODIESTER PHOSPHODIESTERASE, CYTOPLASMIC"/>
    <property type="match status" value="1"/>
</dbReference>
<feature type="domain" description="GP-PDE" evidence="1">
    <location>
        <begin position="5"/>
        <end position="241"/>
    </location>
</feature>
<dbReference type="RefSeq" id="WP_324715436.1">
    <property type="nucleotide sequence ID" value="NZ_CP141615.1"/>
</dbReference>
<dbReference type="Proteomes" id="UP001332192">
    <property type="component" value="Chromosome"/>
</dbReference>
<sequence length="244" mass="26794">MPQRPLILAHRGFSARAPENTLVAFRMALEAGADGIELDVQLSRDGVPVVIHDERVDRTTDGKGWVKDFTLEELRAFDAGRWFGEAFAGERIPTLDEVLEVAGPGSRLINVELKSGLVQYPGLEHKVIAALERAGALEKSVLSSFNHFSLRTVKALRPRARTGVLYMEGLVDPWAYARLVPADAIHPPRYAVLPELVEGAHRAGVAVHVWTVDERAELRRMADWGVDAIITNRPDEAVAVVGAI</sequence>
<proteinExistence type="predicted"/>
<name>A0ABZ1BU37_9FIRM</name>
<dbReference type="SUPFAM" id="SSF51695">
    <property type="entry name" value="PLC-like phosphodiesterases"/>
    <property type="match status" value="1"/>
</dbReference>
<dbReference type="Pfam" id="PF03009">
    <property type="entry name" value="GDPD"/>
    <property type="match status" value="1"/>
</dbReference>